<reference evidence="1" key="1">
    <citation type="journal article" date="2011" name="PLoS ONE">
        <title>The entomopathogenic bacterial endosymbionts xenorhabdus and photorhabdus: convergent lifestyles from divergent genomes.</title>
        <authorList>
            <person name="Chaston J.M."/>
            <person name="Suen G."/>
            <person name="Tucker S.L."/>
            <person name="Andersen A.W."/>
            <person name="Bhasin A."/>
            <person name="Bode E."/>
            <person name="Bode H.B."/>
            <person name="Brachmann A.O."/>
            <person name="Cowles C.E."/>
            <person name="Cowles K.N."/>
            <person name="Darby C."/>
            <person name="de Leon L."/>
            <person name="Drace K."/>
            <person name="Du Z."/>
            <person name="Givaudan A."/>
            <person name="Herbert Tran E.E."/>
            <person name="Jewell K.A."/>
            <person name="Knack J.J."/>
            <person name="Krasomil-Osterfeld K.C."/>
            <person name="Kukor R."/>
            <person name="Lanois A."/>
            <person name="Latreille P."/>
            <person name="Leimgruber N.K."/>
            <person name="Lipke C.M."/>
            <person name="Liu R."/>
            <person name="Lu X."/>
            <person name="Martens E.C."/>
            <person name="Marri P.R."/>
            <person name="Medigue C."/>
            <person name="Menard M.L."/>
            <person name="Miller N.M."/>
            <person name="Morales-Soto N."/>
            <person name="Norton S."/>
            <person name="Ogier J.C."/>
            <person name="Orchard S.S."/>
            <person name="Park D."/>
            <person name="Park Y."/>
            <person name="Qurollo B.A."/>
            <person name="Sugar D.R."/>
            <person name="Richards G.R."/>
            <person name="Rouy Z."/>
            <person name="Slominski B."/>
            <person name="Slominski K."/>
            <person name="Snyder H."/>
            <person name="Tjaden B.C."/>
            <person name="van der Hoeven R."/>
            <person name="Welch R.D."/>
            <person name="Wheeler C."/>
            <person name="Xiang B."/>
            <person name="Barbazuk B."/>
            <person name="Gaudriault S."/>
            <person name="Goodner B."/>
            <person name="Slater S.C."/>
            <person name="Forst S."/>
            <person name="Goldman B.S."/>
            <person name="Goodrich-Blair H."/>
        </authorList>
    </citation>
    <scope>NUCLEOTIDE SEQUENCE [LARGE SCALE GENOMIC DNA]</scope>
    <source>
        <strain evidence="1">SS-2004</strain>
    </source>
</reference>
<sequence>MPNLKDLSNQLALIRKQIPFAMAQVLTSVAHDDVWQRKKSKSKKSKRRRFGDALPVEPILSYQERAQQMAQSLMPAAISQALSEAIQTAK</sequence>
<name>D3V1V6_XENBS</name>
<accession>D3V1V6</accession>
<dbReference type="RefSeq" id="WP_012988954.1">
    <property type="nucleotide sequence ID" value="NC_013892.1"/>
</dbReference>
<evidence type="ECO:0000313" key="2">
    <source>
        <dbReference type="Proteomes" id="UP000002045"/>
    </source>
</evidence>
<dbReference type="KEGG" id="xbo:XBJ1_2526"/>
<dbReference type="STRING" id="406818.XBJ1_2526"/>
<dbReference type="EMBL" id="FN667741">
    <property type="protein sequence ID" value="CBJ81650.1"/>
    <property type="molecule type" value="Genomic_DNA"/>
</dbReference>
<organism evidence="1 2">
    <name type="scientific">Xenorhabdus bovienii (strain SS-2004)</name>
    <name type="common">Xenorhabdus nematophila subsp. bovienii</name>
    <dbReference type="NCBI Taxonomy" id="406818"/>
    <lineage>
        <taxon>Bacteria</taxon>
        <taxon>Pseudomonadati</taxon>
        <taxon>Pseudomonadota</taxon>
        <taxon>Gammaproteobacteria</taxon>
        <taxon>Enterobacterales</taxon>
        <taxon>Morganellaceae</taxon>
        <taxon>Xenorhabdus</taxon>
    </lineage>
</organism>
<proteinExistence type="predicted"/>
<dbReference type="HOGENOM" id="CLU_2440087_0_0_6"/>
<protein>
    <submittedName>
        <fullName evidence="1">Uncharacterized protein</fullName>
    </submittedName>
</protein>
<dbReference type="PATRIC" id="fig|406818.4.peg.2272"/>
<gene>
    <name evidence="1" type="ordered locus">XBJ1_2526</name>
</gene>
<dbReference type="AlphaFoldDB" id="D3V1V6"/>
<evidence type="ECO:0000313" key="1">
    <source>
        <dbReference type="EMBL" id="CBJ81650.1"/>
    </source>
</evidence>
<dbReference type="Proteomes" id="UP000002045">
    <property type="component" value="Chromosome"/>
</dbReference>